<gene>
    <name evidence="2" type="ORF">BJF92_00825</name>
</gene>
<dbReference type="SUPFAM" id="SSF54593">
    <property type="entry name" value="Glyoxalase/Bleomycin resistance protein/Dihydroxybiphenyl dioxygenase"/>
    <property type="match status" value="1"/>
</dbReference>
<reference evidence="2 3" key="1">
    <citation type="submission" date="2016-09" db="EMBL/GenBank/DDBJ databases">
        <title>Rhizobium sp. nov., a novel species isolated from the rice rhizosphere.</title>
        <authorList>
            <person name="Zhao J."/>
            <person name="Zhang X."/>
        </authorList>
    </citation>
    <scope>NUCLEOTIDE SEQUENCE [LARGE SCALE GENOMIC DNA]</scope>
    <source>
        <strain evidence="2 3">MH17</strain>
    </source>
</reference>
<comment type="caution">
    <text evidence="2">The sequence shown here is derived from an EMBL/GenBank/DDBJ whole genome shotgun (WGS) entry which is preliminary data.</text>
</comment>
<dbReference type="CDD" id="cd08349">
    <property type="entry name" value="BLMA_like"/>
    <property type="match status" value="1"/>
</dbReference>
<organism evidence="2 3">
    <name type="scientific">Xaviernesmea rhizosphaerae</name>
    <dbReference type="NCBI Taxonomy" id="1672749"/>
    <lineage>
        <taxon>Bacteria</taxon>
        <taxon>Pseudomonadati</taxon>
        <taxon>Pseudomonadota</taxon>
        <taxon>Alphaproteobacteria</taxon>
        <taxon>Hyphomicrobiales</taxon>
        <taxon>Rhizobiaceae</taxon>
        <taxon>Rhizobium/Agrobacterium group</taxon>
        <taxon>Xaviernesmea</taxon>
    </lineage>
</organism>
<dbReference type="Gene3D" id="3.10.180.10">
    <property type="entry name" value="2,3-Dihydroxybiphenyl 1,2-Dioxygenase, domain 1"/>
    <property type="match status" value="1"/>
</dbReference>
<proteinExistence type="predicted"/>
<evidence type="ECO:0000256" key="1">
    <source>
        <dbReference type="ARBA" id="ARBA00023251"/>
    </source>
</evidence>
<dbReference type="GO" id="GO:0046677">
    <property type="term" value="P:response to antibiotic"/>
    <property type="evidence" value="ECO:0007669"/>
    <property type="project" value="UniProtKB-KW"/>
</dbReference>
<dbReference type="Pfam" id="PF19581">
    <property type="entry name" value="Glyoxalase_7"/>
    <property type="match status" value="1"/>
</dbReference>
<dbReference type="InterPro" id="IPR000335">
    <property type="entry name" value="Bleomycin-R"/>
</dbReference>
<dbReference type="Proteomes" id="UP000186143">
    <property type="component" value="Unassembled WGS sequence"/>
</dbReference>
<dbReference type="AlphaFoldDB" id="A0A1Q9AEG5"/>
<dbReference type="InterPro" id="IPR029068">
    <property type="entry name" value="Glyas_Bleomycin-R_OHBP_Dase"/>
</dbReference>
<sequence>MAEPVGIAGAIPILRIFSVEKAMAFYLDFLGFTLDWEHRFEPGMPLYCQITREGLMLHLSEHFGDTTPGTRIFVPVRDARALQAELAGRDFPFMRPGLETVPWGLEVTVTDPFANRITFCQRND</sequence>
<dbReference type="OrthoDB" id="9803104at2"/>
<accession>A0A1Q9AEG5</accession>
<name>A0A1Q9AEG5_9HYPH</name>
<protein>
    <submittedName>
        <fullName evidence="2">Bleomycin resistance protein</fullName>
    </submittedName>
</protein>
<keyword evidence="1" id="KW-0046">Antibiotic resistance</keyword>
<evidence type="ECO:0000313" key="3">
    <source>
        <dbReference type="Proteomes" id="UP000186143"/>
    </source>
</evidence>
<evidence type="ECO:0000313" key="2">
    <source>
        <dbReference type="EMBL" id="OLP53342.1"/>
    </source>
</evidence>
<dbReference type="EMBL" id="MKIO01000040">
    <property type="protein sequence ID" value="OLP53342.1"/>
    <property type="molecule type" value="Genomic_DNA"/>
</dbReference>
<dbReference type="STRING" id="1672749.BJF92_00825"/>